<evidence type="ECO:0000259" key="1">
    <source>
        <dbReference type="Pfam" id="PF02120"/>
    </source>
</evidence>
<name>A0A485M2Z5_9ZZZZ</name>
<dbReference type="EMBL" id="CAADRM010000102">
    <property type="protein sequence ID" value="VFU15089.1"/>
    <property type="molecule type" value="Genomic_DNA"/>
</dbReference>
<keyword evidence="2" id="KW-0282">Flagellum</keyword>
<keyword evidence="2" id="KW-0966">Cell projection</keyword>
<feature type="domain" description="Flagellar hook-length control protein-like C-terminal" evidence="1">
    <location>
        <begin position="389"/>
        <end position="464"/>
    </location>
</feature>
<dbReference type="InterPro" id="IPR021136">
    <property type="entry name" value="Flagellar_hook_control-like_C"/>
</dbReference>
<dbReference type="Gene3D" id="3.30.750.140">
    <property type="match status" value="1"/>
</dbReference>
<dbReference type="InterPro" id="IPR038610">
    <property type="entry name" value="FliK-like_C_sf"/>
</dbReference>
<evidence type="ECO:0000313" key="2">
    <source>
        <dbReference type="EMBL" id="VFU15089.1"/>
    </source>
</evidence>
<dbReference type="AlphaFoldDB" id="A0A485M2Z5"/>
<proteinExistence type="predicted"/>
<dbReference type="InterPro" id="IPR052563">
    <property type="entry name" value="FliK"/>
</dbReference>
<organism evidence="2">
    <name type="scientific">anaerobic digester metagenome</name>
    <dbReference type="NCBI Taxonomy" id="1263854"/>
    <lineage>
        <taxon>unclassified sequences</taxon>
        <taxon>metagenomes</taxon>
        <taxon>ecological metagenomes</taxon>
    </lineage>
</organism>
<dbReference type="PANTHER" id="PTHR37533">
    <property type="entry name" value="FLAGELLAR HOOK-LENGTH CONTROL PROTEIN"/>
    <property type="match status" value="1"/>
</dbReference>
<protein>
    <submittedName>
        <fullName evidence="2">Flagellar hook-length control protein FliK</fullName>
    </submittedName>
</protein>
<dbReference type="CDD" id="cd17470">
    <property type="entry name" value="T3SS_Flik_C"/>
    <property type="match status" value="1"/>
</dbReference>
<dbReference type="Pfam" id="PF02120">
    <property type="entry name" value="Flg_hook"/>
    <property type="match status" value="1"/>
</dbReference>
<dbReference type="PANTHER" id="PTHR37533:SF2">
    <property type="entry name" value="FLAGELLAR HOOK-LENGTH CONTROL PROTEIN"/>
    <property type="match status" value="1"/>
</dbReference>
<accession>A0A485M2Z5</accession>
<reference evidence="2" key="1">
    <citation type="submission" date="2019-03" db="EMBL/GenBank/DDBJ databases">
        <authorList>
            <person name="Hao L."/>
        </authorList>
    </citation>
    <scope>NUCLEOTIDE SEQUENCE</scope>
</reference>
<sequence length="521" mass="55475">MQLPFAGLLGLASGAMSFVQKVFSHQGPGAADFDAELTYAMAAVNDAGKTPLSRILSGEGPIDEQAFQEIIATPAGMLLFQFMTALREMGLQPSDIQILMNGGGAQISDEALQTLLTLQGMGREDIAALMADPSLKAGMKTQIAASFTEALQSQANSGGIDLDALLAISAPDAETVDSIIERIISGKQLAKGQGAASGEAGLAGKLSAQQADVQIGLIQRNVPHIAAEIGNLVAETLGKTSFTGLNSSPQVPNVEKMIQIAGDTFGVSSEIMSDLFFAADEAVRKQAVEQVTAQVSAYLRSNAGQKLGAEPAEALAFLKSAMSEQEFAGIENSLKLWHAGQTLPDTKIVLNRETYEALAGRLGNRTPESFYEQHMRSVMDQLRQTLPSQMKNSEGSVTLRLHPPMLGRVDVSMTMHDGQLQAVFKTDQLITRDILVQNMHVLKEALSEQGIRATQFSVSTTLDNRSFHEGGFAFAQQGGHGRGSFRGGEGSDYHGAAYRDDEISLHTRPYVSEGGGLDLFA</sequence>
<gene>
    <name evidence="2" type="ORF">SCFA_390012</name>
</gene>
<keyword evidence="2" id="KW-0969">Cilium</keyword>